<organism evidence="1 2">
    <name type="scientific">Gossypium harknessii</name>
    <dbReference type="NCBI Taxonomy" id="34285"/>
    <lineage>
        <taxon>Eukaryota</taxon>
        <taxon>Viridiplantae</taxon>
        <taxon>Streptophyta</taxon>
        <taxon>Embryophyta</taxon>
        <taxon>Tracheophyta</taxon>
        <taxon>Spermatophyta</taxon>
        <taxon>Magnoliopsida</taxon>
        <taxon>eudicotyledons</taxon>
        <taxon>Gunneridae</taxon>
        <taxon>Pentapetalae</taxon>
        <taxon>rosids</taxon>
        <taxon>malvids</taxon>
        <taxon>Malvales</taxon>
        <taxon>Malvaceae</taxon>
        <taxon>Malvoideae</taxon>
        <taxon>Gossypium</taxon>
    </lineage>
</organism>
<protein>
    <submittedName>
        <fullName evidence="1">Uncharacterized protein</fullName>
    </submittedName>
</protein>
<sequence>YYGKRLLRIIGDVVGQVIKVDYNTTLAKRGALQGLWFLWTSPNFWSRLLVLMVYHNLLNMRDYQQCVVIVADLAINQRRRDVATGNESRKGKETWKNKFFNNNGLKQNGLAENGVRPITIIDQQTTLPMKNHRAVMVVDSDEDKGEFHHAGPSRKILNFQIKGRIKGMEEVGIEVVDPVEYWI</sequence>
<proteinExistence type="predicted"/>
<feature type="non-terminal residue" evidence="1">
    <location>
        <position position="183"/>
    </location>
</feature>
<dbReference type="Proteomes" id="UP000593560">
    <property type="component" value="Unassembled WGS sequence"/>
</dbReference>
<evidence type="ECO:0000313" key="2">
    <source>
        <dbReference type="Proteomes" id="UP000593560"/>
    </source>
</evidence>
<name>A0A7J9HL80_9ROSI</name>
<dbReference type="OrthoDB" id="983042at2759"/>
<comment type="caution">
    <text evidence="1">The sequence shown here is derived from an EMBL/GenBank/DDBJ whole genome shotgun (WGS) entry which is preliminary data.</text>
</comment>
<reference evidence="1 2" key="1">
    <citation type="journal article" date="2019" name="Genome Biol. Evol.">
        <title>Insights into the evolution of the New World diploid cottons (Gossypium, subgenus Houzingenia) based on genome sequencing.</title>
        <authorList>
            <person name="Grover C.E."/>
            <person name="Arick M.A. 2nd"/>
            <person name="Thrash A."/>
            <person name="Conover J.L."/>
            <person name="Sanders W.S."/>
            <person name="Peterson D.G."/>
            <person name="Frelichowski J.E."/>
            <person name="Scheffler J.A."/>
            <person name="Scheffler B.E."/>
            <person name="Wendel J.F."/>
        </authorList>
    </citation>
    <scope>NUCLEOTIDE SEQUENCE [LARGE SCALE GENOMIC DNA]</scope>
    <source>
        <strain evidence="1">0</strain>
        <tissue evidence="1">Leaf</tissue>
    </source>
</reference>
<gene>
    <name evidence="1" type="ORF">Gohar_002558</name>
</gene>
<keyword evidence="2" id="KW-1185">Reference proteome</keyword>
<dbReference type="AlphaFoldDB" id="A0A7J9HL80"/>
<accession>A0A7J9HL80</accession>
<dbReference type="EMBL" id="JABFAD010000010">
    <property type="protein sequence ID" value="MBA0810581.1"/>
    <property type="molecule type" value="Genomic_DNA"/>
</dbReference>
<evidence type="ECO:0000313" key="1">
    <source>
        <dbReference type="EMBL" id="MBA0810581.1"/>
    </source>
</evidence>